<evidence type="ECO:0000313" key="3">
    <source>
        <dbReference type="Proteomes" id="UP000035199"/>
    </source>
</evidence>
<sequence length="151" mass="17523">MKLAEALYERADLQRRLSMLSVRIKELAQVQEGDTPPEDPEKLLLEYGKLNRRLEALVAKINKVNATSLFDKSRTITDILALRDRLKRDFDLYNELADAAARQTVRWTRSEVKLEATVSVEKLREKANEIAKELRAVDVRVQELNWQIECD</sequence>
<evidence type="ECO:0000256" key="1">
    <source>
        <dbReference type="SAM" id="Coils"/>
    </source>
</evidence>
<dbReference type="OrthoDB" id="3730241at2"/>
<dbReference type="Gene3D" id="6.10.320.10">
    <property type="match status" value="1"/>
</dbReference>
<name>A0A0G3H5N3_9CORY</name>
<evidence type="ECO:0000313" key="2">
    <source>
        <dbReference type="EMBL" id="AKK07118.1"/>
    </source>
</evidence>
<accession>A0A0G3H5N3</accession>
<dbReference type="STRING" id="571915.CMUST_14125"/>
<keyword evidence="3" id="KW-1185">Reference proteome</keyword>
<dbReference type="InterPro" id="IPR047741">
    <property type="entry name" value="DIP1984-like"/>
</dbReference>
<dbReference type="AlphaFoldDB" id="A0A0G3H5N3"/>
<gene>
    <name evidence="2" type="ORF">CMUST_14125</name>
</gene>
<dbReference type="PATRIC" id="fig|571915.4.peg.3031"/>
<organism evidence="2 3">
    <name type="scientific">Corynebacterium mustelae</name>
    <dbReference type="NCBI Taxonomy" id="571915"/>
    <lineage>
        <taxon>Bacteria</taxon>
        <taxon>Bacillati</taxon>
        <taxon>Actinomycetota</taxon>
        <taxon>Actinomycetes</taxon>
        <taxon>Mycobacteriales</taxon>
        <taxon>Corynebacteriaceae</taxon>
        <taxon>Corynebacterium</taxon>
    </lineage>
</organism>
<feature type="coiled-coil region" evidence="1">
    <location>
        <begin position="10"/>
        <end position="67"/>
    </location>
</feature>
<dbReference type="NCBIfam" id="NF038048">
    <property type="entry name" value="DIP1984_fam"/>
    <property type="match status" value="1"/>
</dbReference>
<keyword evidence="1" id="KW-0175">Coiled coil</keyword>
<dbReference type="EMBL" id="CP011542">
    <property type="protein sequence ID" value="AKK07118.1"/>
    <property type="molecule type" value="Genomic_DNA"/>
</dbReference>
<reference evidence="3" key="2">
    <citation type="submission" date="2015-05" db="EMBL/GenBank/DDBJ databases">
        <title>Complete genome sequence of Corynebacterium mustelae DSM 45274, isolated from various tissues of a male ferret with lethal sepsis.</title>
        <authorList>
            <person name="Ruckert C."/>
            <person name="Albersmeier A."/>
            <person name="Winkler A."/>
            <person name="Tauch A."/>
        </authorList>
    </citation>
    <scope>NUCLEOTIDE SEQUENCE [LARGE SCALE GENOMIC DNA]</scope>
    <source>
        <strain evidence="3">DSM 45274</strain>
    </source>
</reference>
<dbReference type="KEGG" id="cmv:CMUST_14125"/>
<evidence type="ECO:0008006" key="4">
    <source>
        <dbReference type="Google" id="ProtNLM"/>
    </source>
</evidence>
<protein>
    <recommendedName>
        <fullName evidence="4">DIP1984 family protein</fullName>
    </recommendedName>
</protein>
<dbReference type="CDD" id="cd12208">
    <property type="entry name" value="DIP1984-like"/>
    <property type="match status" value="1"/>
</dbReference>
<dbReference type="Pfam" id="PF20935">
    <property type="entry name" value="DUF6847"/>
    <property type="match status" value="1"/>
</dbReference>
<proteinExistence type="predicted"/>
<reference evidence="2 3" key="1">
    <citation type="journal article" date="2015" name="Genome Announc.">
        <title>Complete Genome Sequence of the Type Strain Corynebacterium mustelae DSM 45274, Isolated from Various Tissues of a Male Ferret with Lethal Sepsis.</title>
        <authorList>
            <person name="Ruckert C."/>
            <person name="Eimer J."/>
            <person name="Winkler A."/>
            <person name="Tauch A."/>
        </authorList>
    </citation>
    <scope>NUCLEOTIDE SEQUENCE [LARGE SCALE GENOMIC DNA]</scope>
    <source>
        <strain evidence="2 3">DSM 45274</strain>
    </source>
</reference>
<dbReference type="Proteomes" id="UP000035199">
    <property type="component" value="Chromosome"/>
</dbReference>
<dbReference type="RefSeq" id="WP_047263011.1">
    <property type="nucleotide sequence ID" value="NZ_CP011542.1"/>
</dbReference>